<evidence type="ECO:0000256" key="1">
    <source>
        <dbReference type="ARBA" id="ARBA00004498"/>
    </source>
</evidence>
<gene>
    <name evidence="11" type="ORF">RR48_09809</name>
</gene>
<dbReference type="GO" id="GO:0060560">
    <property type="term" value="P:developmental growth involved in morphogenesis"/>
    <property type="evidence" value="ECO:0007669"/>
    <property type="project" value="UniProtKB-ARBA"/>
</dbReference>
<dbReference type="FunFam" id="3.30.2460.20:FF:000001">
    <property type="entry name" value="Wnt homolog"/>
    <property type="match status" value="1"/>
</dbReference>
<keyword evidence="3 10" id="KW-0217">Developmental protein</keyword>
<dbReference type="GO" id="GO:0005615">
    <property type="term" value="C:extracellular space"/>
    <property type="evidence" value="ECO:0007669"/>
    <property type="project" value="TreeGrafter"/>
</dbReference>
<dbReference type="GO" id="GO:0060070">
    <property type="term" value="P:canonical Wnt signaling pathway"/>
    <property type="evidence" value="ECO:0007669"/>
    <property type="project" value="TreeGrafter"/>
</dbReference>
<dbReference type="InterPro" id="IPR043158">
    <property type="entry name" value="Wnt_C"/>
</dbReference>
<dbReference type="EMBL" id="KQ460855">
    <property type="protein sequence ID" value="KPJ11872.1"/>
    <property type="molecule type" value="Genomic_DNA"/>
</dbReference>
<keyword evidence="8" id="KW-0325">Glycoprotein</keyword>
<keyword evidence="7" id="KW-1015">Disulfide bond</keyword>
<dbReference type="InterPro" id="IPR018161">
    <property type="entry name" value="Wnt_CS"/>
</dbReference>
<proteinExistence type="inferred from homology"/>
<dbReference type="PANTHER" id="PTHR12027:SF72">
    <property type="entry name" value="PROTEIN WNT-6"/>
    <property type="match status" value="1"/>
</dbReference>
<comment type="function">
    <text evidence="10">Ligand for members of the frizzled family of seven transmembrane receptors.</text>
</comment>
<keyword evidence="12" id="KW-1185">Reference proteome</keyword>
<dbReference type="GO" id="GO:0030182">
    <property type="term" value="P:neuron differentiation"/>
    <property type="evidence" value="ECO:0007669"/>
    <property type="project" value="TreeGrafter"/>
</dbReference>
<keyword evidence="5" id="KW-0272">Extracellular matrix</keyword>
<comment type="subcellular location">
    <subcellularLocation>
        <location evidence="1 10">Secreted</location>
        <location evidence="1 10">Extracellular space</location>
        <location evidence="1 10">Extracellular matrix</location>
    </subcellularLocation>
</comment>
<sequence length="341" mass="38004">MRGRYGVVARHTGPISMGSIERPIRSPVVCLALHTRETGFVNAITAAGVTYAITRACTAGALLECSCEKVTYKYHVLPYLRSDTRETGFVNAITAAGVTYAITRACTAGALLECSCEKEVPKPRRGKVTPVPIPPSPVETERWQWGGCSDNIRFGLMKSREFMDSRYKKRSDNIKTLIKLHNHNAGRLAIKNNMRVECKCHGLSGSCTLRTCWWRMPAFREIGNRLRDRFEGASKVISNNNGEGFMPESPNLKSPGKKDIIYSEESPDFCTPNMKTGSLGTEGRQCNISSAGTDSCDQLCCRRGYKQTTVKESENCNCQFKWCCEVICQTCYIKRDIQTCL</sequence>
<evidence type="ECO:0000256" key="8">
    <source>
        <dbReference type="ARBA" id="ARBA00023180"/>
    </source>
</evidence>
<evidence type="ECO:0000256" key="10">
    <source>
        <dbReference type="RuleBase" id="RU003500"/>
    </source>
</evidence>
<dbReference type="SMART" id="SM00097">
    <property type="entry name" value="WNT1"/>
    <property type="match status" value="1"/>
</dbReference>
<dbReference type="InParanoid" id="A0A194R2E6"/>
<dbReference type="Pfam" id="PF00110">
    <property type="entry name" value="wnt"/>
    <property type="match status" value="1"/>
</dbReference>
<name>A0A194R2E6_PAPMA</name>
<evidence type="ECO:0000256" key="6">
    <source>
        <dbReference type="ARBA" id="ARBA00022687"/>
    </source>
</evidence>
<evidence type="ECO:0000256" key="5">
    <source>
        <dbReference type="ARBA" id="ARBA00022530"/>
    </source>
</evidence>
<dbReference type="PANTHER" id="PTHR12027">
    <property type="entry name" value="WNT RELATED"/>
    <property type="match status" value="1"/>
</dbReference>
<keyword evidence="4" id="KW-0964">Secreted</keyword>
<dbReference type="Proteomes" id="UP000053240">
    <property type="component" value="Unassembled WGS sequence"/>
</dbReference>
<dbReference type="GO" id="GO:0005125">
    <property type="term" value="F:cytokine activity"/>
    <property type="evidence" value="ECO:0007669"/>
    <property type="project" value="TreeGrafter"/>
</dbReference>
<dbReference type="PROSITE" id="PS00246">
    <property type="entry name" value="WNT1"/>
    <property type="match status" value="1"/>
</dbReference>
<evidence type="ECO:0000313" key="12">
    <source>
        <dbReference type="Proteomes" id="UP000053240"/>
    </source>
</evidence>
<protein>
    <recommendedName>
        <fullName evidence="10">Protein Wnt</fullName>
    </recommendedName>
</protein>
<dbReference type="FunCoup" id="A0A194R2E6">
    <property type="interactions" value="129"/>
</dbReference>
<reference evidence="11 12" key="1">
    <citation type="journal article" date="2015" name="Nat. Commun.">
        <title>Outbred genome sequencing and CRISPR/Cas9 gene editing in butterflies.</title>
        <authorList>
            <person name="Li X."/>
            <person name="Fan D."/>
            <person name="Zhang W."/>
            <person name="Liu G."/>
            <person name="Zhang L."/>
            <person name="Zhao L."/>
            <person name="Fang X."/>
            <person name="Chen L."/>
            <person name="Dong Y."/>
            <person name="Chen Y."/>
            <person name="Ding Y."/>
            <person name="Zhao R."/>
            <person name="Feng M."/>
            <person name="Zhu Y."/>
            <person name="Feng Y."/>
            <person name="Jiang X."/>
            <person name="Zhu D."/>
            <person name="Xiang H."/>
            <person name="Feng X."/>
            <person name="Li S."/>
            <person name="Wang J."/>
            <person name="Zhang G."/>
            <person name="Kronforst M.R."/>
            <person name="Wang W."/>
        </authorList>
    </citation>
    <scope>NUCLEOTIDE SEQUENCE [LARGE SCALE GENOMIC DNA]</scope>
    <source>
        <strain evidence="11">Ya'a_city_454_Pm</strain>
        <tissue evidence="11">Whole body</tissue>
    </source>
</reference>
<dbReference type="InterPro" id="IPR005817">
    <property type="entry name" value="Wnt"/>
</dbReference>
<organism evidence="11 12">
    <name type="scientific">Papilio machaon</name>
    <name type="common">Old World swallowtail butterfly</name>
    <dbReference type="NCBI Taxonomy" id="76193"/>
    <lineage>
        <taxon>Eukaryota</taxon>
        <taxon>Metazoa</taxon>
        <taxon>Ecdysozoa</taxon>
        <taxon>Arthropoda</taxon>
        <taxon>Hexapoda</taxon>
        <taxon>Insecta</taxon>
        <taxon>Pterygota</taxon>
        <taxon>Neoptera</taxon>
        <taxon>Endopterygota</taxon>
        <taxon>Lepidoptera</taxon>
        <taxon>Glossata</taxon>
        <taxon>Ditrysia</taxon>
        <taxon>Papilionoidea</taxon>
        <taxon>Papilionidae</taxon>
        <taxon>Papilioninae</taxon>
        <taxon>Papilio</taxon>
    </lineage>
</organism>
<keyword evidence="6 10" id="KW-0879">Wnt signaling pathway</keyword>
<accession>A0A194R2E6</accession>
<evidence type="ECO:0000256" key="2">
    <source>
        <dbReference type="ARBA" id="ARBA00005683"/>
    </source>
</evidence>
<evidence type="ECO:0000256" key="3">
    <source>
        <dbReference type="ARBA" id="ARBA00022473"/>
    </source>
</evidence>
<dbReference type="Gene3D" id="3.30.2460.20">
    <property type="match status" value="1"/>
</dbReference>
<dbReference type="GO" id="GO:0045165">
    <property type="term" value="P:cell fate commitment"/>
    <property type="evidence" value="ECO:0007669"/>
    <property type="project" value="TreeGrafter"/>
</dbReference>
<evidence type="ECO:0000313" key="11">
    <source>
        <dbReference type="EMBL" id="KPJ11872.1"/>
    </source>
</evidence>
<evidence type="ECO:0000256" key="4">
    <source>
        <dbReference type="ARBA" id="ARBA00022525"/>
    </source>
</evidence>
<comment type="similarity">
    <text evidence="2 10">Belongs to the Wnt family.</text>
</comment>
<evidence type="ECO:0000256" key="9">
    <source>
        <dbReference type="ARBA" id="ARBA00023288"/>
    </source>
</evidence>
<dbReference type="GO" id="GO:0000902">
    <property type="term" value="P:cell morphogenesis"/>
    <property type="evidence" value="ECO:0007669"/>
    <property type="project" value="UniProtKB-ARBA"/>
</dbReference>
<dbReference type="GO" id="GO:0005109">
    <property type="term" value="F:frizzled binding"/>
    <property type="evidence" value="ECO:0007669"/>
    <property type="project" value="TreeGrafter"/>
</dbReference>
<dbReference type="STRING" id="76193.A0A194R2E6"/>
<dbReference type="AlphaFoldDB" id="A0A194R2E6"/>
<keyword evidence="9" id="KW-0449">Lipoprotein</keyword>
<dbReference type="GO" id="GO:0007517">
    <property type="term" value="P:muscle organ development"/>
    <property type="evidence" value="ECO:0007669"/>
    <property type="project" value="UniProtKB-ARBA"/>
</dbReference>
<dbReference type="PRINTS" id="PR01349">
    <property type="entry name" value="WNTPROTEIN"/>
</dbReference>
<evidence type="ECO:0000256" key="7">
    <source>
        <dbReference type="ARBA" id="ARBA00023157"/>
    </source>
</evidence>